<dbReference type="InterPro" id="IPR029063">
    <property type="entry name" value="SAM-dependent_MTases_sf"/>
</dbReference>
<dbReference type="RefSeq" id="WP_192007591.1">
    <property type="nucleotide sequence ID" value="NZ_JACYTQ010000001.1"/>
</dbReference>
<keyword evidence="3" id="KW-0808">Transferase</keyword>
<gene>
    <name evidence="5" type="ORF">IFO69_02230</name>
</gene>
<evidence type="ECO:0000256" key="1">
    <source>
        <dbReference type="ARBA" id="ARBA00022553"/>
    </source>
</evidence>
<evidence type="ECO:0000256" key="3">
    <source>
        <dbReference type="ARBA" id="ARBA00022679"/>
    </source>
</evidence>
<comment type="caution">
    <text evidence="5">The sequence shown here is derived from an EMBL/GenBank/DDBJ whole genome shotgun (WGS) entry which is preliminary data.</text>
</comment>
<dbReference type="PANTHER" id="PTHR32183">
    <property type="match status" value="1"/>
</dbReference>
<reference evidence="5 6" key="1">
    <citation type="submission" date="2020-09" db="EMBL/GenBank/DDBJ databases">
        <title>Echinicola sp. CAU 1574 isolated from sand of Sido Beach.</title>
        <authorList>
            <person name="Kim W."/>
        </authorList>
    </citation>
    <scope>NUCLEOTIDE SEQUENCE [LARGE SCALE GENOMIC DNA]</scope>
    <source>
        <strain evidence="5 6">CAU 1574</strain>
    </source>
</reference>
<keyword evidence="4" id="KW-0949">S-adenosyl-L-methionine</keyword>
<dbReference type="InterPro" id="IPR008854">
    <property type="entry name" value="TPMT"/>
</dbReference>
<evidence type="ECO:0000313" key="6">
    <source>
        <dbReference type="Proteomes" id="UP000647133"/>
    </source>
</evidence>
<keyword evidence="1" id="KW-0597">Phosphoprotein</keyword>
<dbReference type="Proteomes" id="UP000647133">
    <property type="component" value="Unassembled WGS sequence"/>
</dbReference>
<dbReference type="GO" id="GO:0032259">
    <property type="term" value="P:methylation"/>
    <property type="evidence" value="ECO:0007669"/>
    <property type="project" value="UniProtKB-KW"/>
</dbReference>
<dbReference type="Gene3D" id="3.40.50.150">
    <property type="entry name" value="Vaccinia Virus protein VP39"/>
    <property type="match status" value="1"/>
</dbReference>
<keyword evidence="2 5" id="KW-0489">Methyltransferase</keyword>
<sequence>MSQALDENYWTSRYLDQNTGWDVGEATVPLKQYLDQIVNHGLEILVPGAGNAHEAVYAHKKGFKNVHILDFAEPPLRQFKERFPEFPKGHIHHENFFDHQGQYDLILEQTFFCALKPNLRNDYIKKMAELLKPSGRLVGVLFDVDFEKDGPPFGGAKQDYLEVFSQELEIVTMERCYNSIPPRAGNELFFKAKRKSEV</sequence>
<dbReference type="Pfam" id="PF05724">
    <property type="entry name" value="TPMT"/>
    <property type="match status" value="1"/>
</dbReference>
<dbReference type="PROSITE" id="PS51585">
    <property type="entry name" value="SAM_MT_TPMT"/>
    <property type="match status" value="1"/>
</dbReference>
<dbReference type="SUPFAM" id="SSF53335">
    <property type="entry name" value="S-adenosyl-L-methionine-dependent methyltransferases"/>
    <property type="match status" value="1"/>
</dbReference>
<organism evidence="5 6">
    <name type="scientific">Echinicola arenosa</name>
    <dbReference type="NCBI Taxonomy" id="2774144"/>
    <lineage>
        <taxon>Bacteria</taxon>
        <taxon>Pseudomonadati</taxon>
        <taxon>Bacteroidota</taxon>
        <taxon>Cytophagia</taxon>
        <taxon>Cytophagales</taxon>
        <taxon>Cyclobacteriaceae</taxon>
        <taxon>Echinicola</taxon>
    </lineage>
</organism>
<keyword evidence="6" id="KW-1185">Reference proteome</keyword>
<evidence type="ECO:0000256" key="4">
    <source>
        <dbReference type="ARBA" id="ARBA00022691"/>
    </source>
</evidence>
<accession>A0ABR9AFY9</accession>
<name>A0ABR9AFY9_9BACT</name>
<protein>
    <submittedName>
        <fullName evidence="5">Methyltransferase domain-containing protein</fullName>
    </submittedName>
</protein>
<dbReference type="CDD" id="cd02440">
    <property type="entry name" value="AdoMet_MTases"/>
    <property type="match status" value="1"/>
</dbReference>
<evidence type="ECO:0000313" key="5">
    <source>
        <dbReference type="EMBL" id="MBD8487555.1"/>
    </source>
</evidence>
<evidence type="ECO:0000256" key="2">
    <source>
        <dbReference type="ARBA" id="ARBA00022603"/>
    </source>
</evidence>
<dbReference type="EMBL" id="JACYTQ010000001">
    <property type="protein sequence ID" value="MBD8487555.1"/>
    <property type="molecule type" value="Genomic_DNA"/>
</dbReference>
<dbReference type="GO" id="GO:0008168">
    <property type="term" value="F:methyltransferase activity"/>
    <property type="evidence" value="ECO:0007669"/>
    <property type="project" value="UniProtKB-KW"/>
</dbReference>
<proteinExistence type="predicted"/>
<dbReference type="PANTHER" id="PTHR32183:SF6">
    <property type="entry name" value="CYSTEINE SULFINATE DESULFINASE_CYSTEINE DESULFURASE AND RELATED ENZYMES"/>
    <property type="match status" value="1"/>
</dbReference>